<dbReference type="SMART" id="SM00181">
    <property type="entry name" value="EGF"/>
    <property type="match status" value="1"/>
</dbReference>
<dbReference type="PROSITE" id="PS00022">
    <property type="entry name" value="EGF_1"/>
    <property type="match status" value="1"/>
</dbReference>
<keyword evidence="3" id="KW-1185">Reference proteome</keyword>
<dbReference type="PROSITE" id="PS00028">
    <property type="entry name" value="ZINC_FINGER_C2H2_1"/>
    <property type="match status" value="1"/>
</dbReference>
<dbReference type="OrthoDB" id="5958267at2759"/>
<organism evidence="2 3">
    <name type="scientific">Paramuricea clavata</name>
    <name type="common">Red gorgonian</name>
    <name type="synonym">Violescent sea-whip</name>
    <dbReference type="NCBI Taxonomy" id="317549"/>
    <lineage>
        <taxon>Eukaryota</taxon>
        <taxon>Metazoa</taxon>
        <taxon>Cnidaria</taxon>
        <taxon>Anthozoa</taxon>
        <taxon>Octocorallia</taxon>
        <taxon>Malacalcyonacea</taxon>
        <taxon>Plexauridae</taxon>
        <taxon>Paramuricea</taxon>
    </lineage>
</organism>
<name>A0A7D9I783_PARCT</name>
<dbReference type="InterPro" id="IPR013087">
    <property type="entry name" value="Znf_C2H2_type"/>
</dbReference>
<keyword evidence="1" id="KW-1015">Disulfide bond</keyword>
<sequence>MTILNIAVESVALYKVTRCRDKILHGCSFRKTSERTIADCLAKCLMNCTCRSFQMCGDDKTCSLCLSYNSSMVIENVKGSCGYFALERNQEQNGAMVQKSCFRNTNCCLTSGPCLHNGRCKPSYSSDILHSPRFTCVCAPGYRGNRCEQPIKSCHGYIGGTADHAPASGKYTIIDDMDKPFLVFCDFNWTFDGAIMSWTLIQSYQLKNKDEFQLKSFYIDHPKNEETPQWESYRLSIFKMKSIQKDSSKWRMTCRYETDGLNYTDYMEGLKTKVDILSFRENGCKEVEFINVRGYNCTHCEAMLKQNKNRSFHHDSLHSFEDCPFKPLNSIKCDGRREDNFGLYKCINPIHRCSMDEESTSQTWLGS</sequence>
<dbReference type="PROSITE" id="PS50948">
    <property type="entry name" value="PAN"/>
    <property type="match status" value="1"/>
</dbReference>
<dbReference type="Gene3D" id="2.10.25.10">
    <property type="entry name" value="Laminin"/>
    <property type="match status" value="1"/>
</dbReference>
<dbReference type="InterPro" id="IPR000742">
    <property type="entry name" value="EGF"/>
</dbReference>
<proteinExistence type="predicted"/>
<comment type="caution">
    <text evidence="1">Lacks conserved residue(s) required for the propagation of feature annotation.</text>
</comment>
<dbReference type="EMBL" id="CACRXK020003756">
    <property type="protein sequence ID" value="CAB4000112.1"/>
    <property type="molecule type" value="Genomic_DNA"/>
</dbReference>
<dbReference type="SUPFAM" id="SSF57196">
    <property type="entry name" value="EGF/Laminin"/>
    <property type="match status" value="1"/>
</dbReference>
<gene>
    <name evidence="2" type="ORF">PACLA_8A019043</name>
</gene>
<dbReference type="AlphaFoldDB" id="A0A7D9I783"/>
<accession>A0A7D9I783</accession>
<dbReference type="Proteomes" id="UP001152795">
    <property type="component" value="Unassembled WGS sequence"/>
</dbReference>
<reference evidence="2" key="1">
    <citation type="submission" date="2020-04" db="EMBL/GenBank/DDBJ databases">
        <authorList>
            <person name="Alioto T."/>
            <person name="Alioto T."/>
            <person name="Gomez Garrido J."/>
        </authorList>
    </citation>
    <scope>NUCLEOTIDE SEQUENCE</scope>
    <source>
        <strain evidence="2">A484AB</strain>
    </source>
</reference>
<evidence type="ECO:0000256" key="1">
    <source>
        <dbReference type="PROSITE-ProRule" id="PRU00076"/>
    </source>
</evidence>
<evidence type="ECO:0000313" key="2">
    <source>
        <dbReference type="EMBL" id="CAB4000112.1"/>
    </source>
</evidence>
<keyword evidence="1" id="KW-0245">EGF-like domain</keyword>
<feature type="disulfide bond" evidence="1">
    <location>
        <begin position="138"/>
        <end position="147"/>
    </location>
</feature>
<comment type="caution">
    <text evidence="2">The sequence shown here is derived from an EMBL/GenBank/DDBJ whole genome shotgun (WGS) entry which is preliminary data.</text>
</comment>
<dbReference type="InterPro" id="IPR003609">
    <property type="entry name" value="Pan_app"/>
</dbReference>
<dbReference type="PROSITE" id="PS50026">
    <property type="entry name" value="EGF_3"/>
    <property type="match status" value="1"/>
</dbReference>
<evidence type="ECO:0000313" key="3">
    <source>
        <dbReference type="Proteomes" id="UP001152795"/>
    </source>
</evidence>
<dbReference type="PROSITE" id="PS01186">
    <property type="entry name" value="EGF_2"/>
    <property type="match status" value="1"/>
</dbReference>
<dbReference type="Pfam" id="PF00008">
    <property type="entry name" value="EGF"/>
    <property type="match status" value="1"/>
</dbReference>
<protein>
    <submittedName>
        <fullName evidence="2">PREDICTED: uncharacterized protein LOC107348536</fullName>
    </submittedName>
</protein>
<dbReference type="CDD" id="cd00054">
    <property type="entry name" value="EGF_CA"/>
    <property type="match status" value="1"/>
</dbReference>